<reference evidence="10 11" key="1">
    <citation type="submission" date="2024-11" db="EMBL/GenBank/DDBJ databases">
        <authorList>
            <person name="Kaparullina E.N."/>
            <person name="Delegan Y.A."/>
            <person name="Doronina N.V."/>
        </authorList>
    </citation>
    <scope>NUCLEOTIDE SEQUENCE [LARGE SCALE GENOMIC DNA]</scope>
    <source>
        <strain evidence="10 11">7sh_L</strain>
    </source>
</reference>
<evidence type="ECO:0000256" key="4">
    <source>
        <dbReference type="ARBA" id="ARBA00022723"/>
    </source>
</evidence>
<dbReference type="RefSeq" id="WP_400881762.1">
    <property type="nucleotide sequence ID" value="NZ_JBIWXY010000001.1"/>
</dbReference>
<feature type="domain" description="PIN" evidence="9">
    <location>
        <begin position="6"/>
        <end position="133"/>
    </location>
</feature>
<protein>
    <recommendedName>
        <fullName evidence="8">Ribonuclease VapC</fullName>
        <shortName evidence="8">RNase VapC</shortName>
        <ecNumber evidence="8">3.1.-.-</ecNumber>
    </recommendedName>
    <alternativeName>
        <fullName evidence="8">Toxin VapC</fullName>
    </alternativeName>
</protein>
<feature type="binding site" evidence="8">
    <location>
        <position position="8"/>
    </location>
    <ligand>
        <name>Mg(2+)</name>
        <dbReference type="ChEBI" id="CHEBI:18420"/>
    </ligand>
</feature>
<name>A0ABW8GM71_9PROT</name>
<evidence type="ECO:0000256" key="8">
    <source>
        <dbReference type="HAMAP-Rule" id="MF_00265"/>
    </source>
</evidence>
<evidence type="ECO:0000256" key="7">
    <source>
        <dbReference type="ARBA" id="ARBA00038093"/>
    </source>
</evidence>
<dbReference type="HAMAP" id="MF_00265">
    <property type="entry name" value="VapC_Nob1"/>
    <property type="match status" value="1"/>
</dbReference>
<evidence type="ECO:0000256" key="1">
    <source>
        <dbReference type="ARBA" id="ARBA00001946"/>
    </source>
</evidence>
<proteinExistence type="inferred from homology"/>
<keyword evidence="5 8" id="KW-0378">Hydrolase</keyword>
<accession>A0ABW8GM71</accession>
<gene>
    <name evidence="8" type="primary">vapC</name>
    <name evidence="10" type="ORF">ACIKP9_09480</name>
</gene>
<sequence length="145" mass="15940">MQRGFMLDTNVLSELIRAKPDAQVLAWFADKQQAQLYTSSITQAEMLLGVALLPLGKRREALAQAVMNMFDEDFSGNCMPFDHRAAQEYALLVASRQADGMPISTEDAQIAAIAMCNACVLVTRNTKDFSNIKGLALINPWLSVS</sequence>
<dbReference type="SUPFAM" id="SSF88723">
    <property type="entry name" value="PIN domain-like"/>
    <property type="match status" value="1"/>
</dbReference>
<keyword evidence="3 8" id="KW-0540">Nuclease</keyword>
<dbReference type="InterPro" id="IPR029060">
    <property type="entry name" value="PIN-like_dom_sf"/>
</dbReference>
<keyword evidence="8" id="KW-0800">Toxin</keyword>
<keyword evidence="4 8" id="KW-0479">Metal-binding</keyword>
<organism evidence="10 11">
    <name type="scientific">Methylobacillus methanolivorans</name>
    <dbReference type="NCBI Taxonomy" id="1848927"/>
    <lineage>
        <taxon>Bacteria</taxon>
        <taxon>Pseudomonadati</taxon>
        <taxon>Pseudomonadota</taxon>
        <taxon>Betaproteobacteria</taxon>
        <taxon>Nitrosomonadales</taxon>
        <taxon>Methylophilaceae</taxon>
        <taxon>Methylobacillus</taxon>
    </lineage>
</organism>
<evidence type="ECO:0000256" key="6">
    <source>
        <dbReference type="ARBA" id="ARBA00022842"/>
    </source>
</evidence>
<dbReference type="CDD" id="cd18731">
    <property type="entry name" value="PIN_NgFitB-like"/>
    <property type="match status" value="1"/>
</dbReference>
<keyword evidence="2 8" id="KW-1277">Toxin-antitoxin system</keyword>
<dbReference type="EMBL" id="JBIWXY010000001">
    <property type="protein sequence ID" value="MFJ5446458.1"/>
    <property type="molecule type" value="Genomic_DNA"/>
</dbReference>
<comment type="function">
    <text evidence="8">Toxic component of a toxin-antitoxin (TA) system. An RNase.</text>
</comment>
<dbReference type="PANTHER" id="PTHR33653:SF1">
    <property type="entry name" value="RIBONUCLEASE VAPC2"/>
    <property type="match status" value="1"/>
</dbReference>
<comment type="cofactor">
    <cofactor evidence="1 8">
        <name>Mg(2+)</name>
        <dbReference type="ChEBI" id="CHEBI:18420"/>
    </cofactor>
</comment>
<dbReference type="Pfam" id="PF01850">
    <property type="entry name" value="PIN"/>
    <property type="match status" value="1"/>
</dbReference>
<dbReference type="Gene3D" id="3.40.50.1010">
    <property type="entry name" value="5'-nuclease"/>
    <property type="match status" value="1"/>
</dbReference>
<dbReference type="PANTHER" id="PTHR33653">
    <property type="entry name" value="RIBONUCLEASE VAPC2"/>
    <property type="match status" value="1"/>
</dbReference>
<evidence type="ECO:0000256" key="5">
    <source>
        <dbReference type="ARBA" id="ARBA00022801"/>
    </source>
</evidence>
<evidence type="ECO:0000313" key="10">
    <source>
        <dbReference type="EMBL" id="MFJ5446458.1"/>
    </source>
</evidence>
<evidence type="ECO:0000313" key="11">
    <source>
        <dbReference type="Proteomes" id="UP001617669"/>
    </source>
</evidence>
<evidence type="ECO:0000259" key="9">
    <source>
        <dbReference type="Pfam" id="PF01850"/>
    </source>
</evidence>
<comment type="similarity">
    <text evidence="7 8">Belongs to the PINc/VapC protein family.</text>
</comment>
<dbReference type="Proteomes" id="UP001617669">
    <property type="component" value="Unassembled WGS sequence"/>
</dbReference>
<keyword evidence="11" id="KW-1185">Reference proteome</keyword>
<dbReference type="InterPro" id="IPR002716">
    <property type="entry name" value="PIN_dom"/>
</dbReference>
<evidence type="ECO:0000256" key="3">
    <source>
        <dbReference type="ARBA" id="ARBA00022722"/>
    </source>
</evidence>
<evidence type="ECO:0000256" key="2">
    <source>
        <dbReference type="ARBA" id="ARBA00022649"/>
    </source>
</evidence>
<comment type="caution">
    <text evidence="10">The sequence shown here is derived from an EMBL/GenBank/DDBJ whole genome shotgun (WGS) entry which is preliminary data.</text>
</comment>
<dbReference type="InterPro" id="IPR050556">
    <property type="entry name" value="Type_II_TA_system_RNase"/>
</dbReference>
<keyword evidence="6 8" id="KW-0460">Magnesium</keyword>
<dbReference type="EC" id="3.1.-.-" evidence="8"/>
<feature type="binding site" evidence="8">
    <location>
        <position position="107"/>
    </location>
    <ligand>
        <name>Mg(2+)</name>
        <dbReference type="ChEBI" id="CHEBI:18420"/>
    </ligand>
</feature>
<dbReference type="InterPro" id="IPR022907">
    <property type="entry name" value="VapC_family"/>
</dbReference>